<accession>A0A1W1XAM4</accession>
<proteinExistence type="predicted"/>
<keyword evidence="5" id="KW-1185">Reference proteome</keyword>
<dbReference type="PANTHER" id="PTHR35936">
    <property type="entry name" value="MEMBRANE-BOUND LYTIC MUREIN TRANSGLYCOSYLASE F"/>
    <property type="match status" value="1"/>
</dbReference>
<evidence type="ECO:0000259" key="3">
    <source>
        <dbReference type="SMART" id="SM00062"/>
    </source>
</evidence>
<dbReference type="PANTHER" id="PTHR35936:SF19">
    <property type="entry name" value="AMINO-ACID-BINDING PROTEIN YXEM-RELATED"/>
    <property type="match status" value="1"/>
</dbReference>
<dbReference type="EMBL" id="FWXD01000004">
    <property type="protein sequence ID" value="SMC20571.1"/>
    <property type="molecule type" value="Genomic_DNA"/>
</dbReference>
<dbReference type="AlphaFoldDB" id="A0A1W1XAM4"/>
<organism evidence="4 5">
    <name type="scientific">Andreprevotia lacus DSM 23236</name>
    <dbReference type="NCBI Taxonomy" id="1121001"/>
    <lineage>
        <taxon>Bacteria</taxon>
        <taxon>Pseudomonadati</taxon>
        <taxon>Pseudomonadota</taxon>
        <taxon>Betaproteobacteria</taxon>
        <taxon>Neisseriales</taxon>
        <taxon>Chitinibacteraceae</taxon>
        <taxon>Andreprevotia</taxon>
    </lineage>
</organism>
<dbReference type="RefSeq" id="WP_217806986.1">
    <property type="nucleotide sequence ID" value="NZ_FWXD01000004.1"/>
</dbReference>
<dbReference type="Pfam" id="PF00497">
    <property type="entry name" value="SBP_bac_3"/>
    <property type="match status" value="1"/>
</dbReference>
<dbReference type="Gene3D" id="3.40.190.10">
    <property type="entry name" value="Periplasmic binding protein-like II"/>
    <property type="match status" value="2"/>
</dbReference>
<dbReference type="STRING" id="1121001.SAMN02745857_01012"/>
<evidence type="ECO:0000256" key="2">
    <source>
        <dbReference type="SAM" id="SignalP"/>
    </source>
</evidence>
<evidence type="ECO:0000313" key="5">
    <source>
        <dbReference type="Proteomes" id="UP000192761"/>
    </source>
</evidence>
<reference evidence="4 5" key="1">
    <citation type="submission" date="2017-04" db="EMBL/GenBank/DDBJ databases">
        <authorList>
            <person name="Afonso C.L."/>
            <person name="Miller P.J."/>
            <person name="Scott M.A."/>
            <person name="Spackman E."/>
            <person name="Goraichik I."/>
            <person name="Dimitrov K.M."/>
            <person name="Suarez D.L."/>
            <person name="Swayne D.E."/>
        </authorList>
    </citation>
    <scope>NUCLEOTIDE SEQUENCE [LARGE SCALE GENOMIC DNA]</scope>
    <source>
        <strain evidence="4 5">DSM 23236</strain>
    </source>
</reference>
<feature type="signal peptide" evidence="2">
    <location>
        <begin position="1"/>
        <end position="23"/>
    </location>
</feature>
<protein>
    <submittedName>
        <fullName evidence="4">Amino acid ABC transporter substrate-binding protein, PAAT family (TC 3.A.1.3.-)</fullName>
    </submittedName>
</protein>
<feature type="chain" id="PRO_5013320520" evidence="2">
    <location>
        <begin position="24"/>
        <end position="246"/>
    </location>
</feature>
<feature type="domain" description="Solute-binding protein family 3/N-terminal" evidence="3">
    <location>
        <begin position="26"/>
        <end position="244"/>
    </location>
</feature>
<dbReference type="SUPFAM" id="SSF53850">
    <property type="entry name" value="Periplasmic binding protein-like II"/>
    <property type="match status" value="1"/>
</dbReference>
<dbReference type="SMART" id="SM00062">
    <property type="entry name" value="PBPb"/>
    <property type="match status" value="1"/>
</dbReference>
<name>A0A1W1XAM4_9NEIS</name>
<evidence type="ECO:0000313" key="4">
    <source>
        <dbReference type="EMBL" id="SMC20571.1"/>
    </source>
</evidence>
<evidence type="ECO:0000256" key="1">
    <source>
        <dbReference type="ARBA" id="ARBA00022729"/>
    </source>
</evidence>
<dbReference type="Proteomes" id="UP000192761">
    <property type="component" value="Unassembled WGS sequence"/>
</dbReference>
<sequence length="246" mass="27740">MRGLKRFVAGWLGLLCLCTMAHADAPLRVGFGSNKPPYVFEAERAGLDVDLVVAAARRAGYEVRPYFAPFERLRVMFAAGQLDAVATTNPQSGERGFYSETYILYHNAAVALASHHYVLKTPADLAEHSVSAFQRARALLGEEFASMAARNPRYREEPQQVVRNLLLLSGRVEVVVGDRRIINYFMRDVPRQVDVTQPLTWYELFPPTPYQVVFAQTAQRDRFNAGLAALRQSGEYAQIEQRYSSY</sequence>
<dbReference type="InterPro" id="IPR001638">
    <property type="entry name" value="Solute-binding_3/MltF_N"/>
</dbReference>
<keyword evidence="1 2" id="KW-0732">Signal</keyword>
<gene>
    <name evidence="4" type="ORF">SAMN02745857_01012</name>
</gene>